<gene>
    <name evidence="6" type="primary">kdgR_1</name>
    <name evidence="6" type="ORF">BN961_02470</name>
</gene>
<protein>
    <submittedName>
        <fullName evidence="6">Transcriptional regulator KdgR</fullName>
    </submittedName>
</protein>
<dbReference type="PANTHER" id="PTHR30136:SF35">
    <property type="entry name" value="HTH-TYPE TRANSCRIPTIONAL REGULATOR RV1719"/>
    <property type="match status" value="1"/>
</dbReference>
<evidence type="ECO:0000313" key="7">
    <source>
        <dbReference type="Proteomes" id="UP000035762"/>
    </source>
</evidence>
<dbReference type="InterPro" id="IPR050707">
    <property type="entry name" value="HTH_MetabolicPath_Reg"/>
</dbReference>
<dbReference type="InterPro" id="IPR036390">
    <property type="entry name" value="WH_DNA-bd_sf"/>
</dbReference>
<evidence type="ECO:0000313" key="6">
    <source>
        <dbReference type="EMBL" id="CEG09049.1"/>
    </source>
</evidence>
<feature type="domain" description="IclR-ED" evidence="5">
    <location>
        <begin position="65"/>
        <end position="246"/>
    </location>
</feature>
<reference evidence="6 7" key="1">
    <citation type="journal article" date="2014" name="Genome Announc.">
        <title>Genome Sequence of Afipia felis Strain 76713, Isolated in Hospital Water Using an Amoeba Co-Culture Procedure.</title>
        <authorList>
            <person name="Benamar S."/>
            <person name="La Scola B."/>
            <person name="Croce O."/>
        </authorList>
    </citation>
    <scope>NUCLEOTIDE SEQUENCE [LARGE SCALE GENOMIC DNA]</scope>
    <source>
        <strain evidence="6 7">76713</strain>
    </source>
</reference>
<dbReference type="CDD" id="cd00090">
    <property type="entry name" value="HTH_ARSR"/>
    <property type="match status" value="1"/>
</dbReference>
<keyword evidence="1" id="KW-0805">Transcription regulation</keyword>
<dbReference type="InterPro" id="IPR036388">
    <property type="entry name" value="WH-like_DNA-bd_sf"/>
</dbReference>
<dbReference type="GO" id="GO:0003677">
    <property type="term" value="F:DNA binding"/>
    <property type="evidence" value="ECO:0007669"/>
    <property type="project" value="UniProtKB-KW"/>
</dbReference>
<feature type="domain" description="HTH iclR-type" evidence="4">
    <location>
        <begin position="2"/>
        <end position="64"/>
    </location>
</feature>
<evidence type="ECO:0000259" key="4">
    <source>
        <dbReference type="PROSITE" id="PS51077"/>
    </source>
</evidence>
<dbReference type="InterPro" id="IPR005471">
    <property type="entry name" value="Tscrpt_reg_IclR_N"/>
</dbReference>
<dbReference type="Gene3D" id="1.10.10.10">
    <property type="entry name" value="Winged helix-like DNA-binding domain superfamily/Winged helix DNA-binding domain"/>
    <property type="match status" value="1"/>
</dbReference>
<evidence type="ECO:0000256" key="3">
    <source>
        <dbReference type="ARBA" id="ARBA00023163"/>
    </source>
</evidence>
<dbReference type="OrthoDB" id="6057486at2"/>
<organism evidence="6 7">
    <name type="scientific">Afipia felis</name>
    <name type="common">Cat scratch disease bacillus</name>
    <dbReference type="NCBI Taxonomy" id="1035"/>
    <lineage>
        <taxon>Bacteria</taxon>
        <taxon>Pseudomonadati</taxon>
        <taxon>Pseudomonadota</taxon>
        <taxon>Alphaproteobacteria</taxon>
        <taxon>Hyphomicrobiales</taxon>
        <taxon>Nitrobacteraceae</taxon>
        <taxon>Afipia</taxon>
    </lineage>
</organism>
<dbReference type="Pfam" id="PF09339">
    <property type="entry name" value="HTH_IclR"/>
    <property type="match status" value="1"/>
</dbReference>
<dbReference type="GO" id="GO:0045892">
    <property type="term" value="P:negative regulation of DNA-templated transcription"/>
    <property type="evidence" value="ECO:0007669"/>
    <property type="project" value="TreeGrafter"/>
</dbReference>
<dbReference type="SMART" id="SM00346">
    <property type="entry name" value="HTH_ICLR"/>
    <property type="match status" value="1"/>
</dbReference>
<dbReference type="Gene3D" id="3.30.450.40">
    <property type="match status" value="1"/>
</dbReference>
<dbReference type="GO" id="GO:0003700">
    <property type="term" value="F:DNA-binding transcription factor activity"/>
    <property type="evidence" value="ECO:0007669"/>
    <property type="project" value="TreeGrafter"/>
</dbReference>
<dbReference type="STRING" id="1035.BN961_02470"/>
<evidence type="ECO:0000256" key="2">
    <source>
        <dbReference type="ARBA" id="ARBA00023125"/>
    </source>
</evidence>
<accession>A0A090MTU6</accession>
<proteinExistence type="predicted"/>
<dbReference type="InterPro" id="IPR014757">
    <property type="entry name" value="Tscrpt_reg_IclR_C"/>
</dbReference>
<dbReference type="Pfam" id="PF01614">
    <property type="entry name" value="IclR_C"/>
    <property type="match status" value="1"/>
</dbReference>
<dbReference type="InterPro" id="IPR011991">
    <property type="entry name" value="ArsR-like_HTH"/>
</dbReference>
<keyword evidence="7" id="KW-1185">Reference proteome</keyword>
<dbReference type="Proteomes" id="UP000035762">
    <property type="component" value="Unassembled WGS sequence"/>
</dbReference>
<dbReference type="PROSITE" id="PS51078">
    <property type="entry name" value="ICLR_ED"/>
    <property type="match status" value="1"/>
</dbReference>
<dbReference type="RefSeq" id="WP_009340228.1">
    <property type="nucleotide sequence ID" value="NZ_CCAZ020000001.1"/>
</dbReference>
<dbReference type="SUPFAM" id="SSF46785">
    <property type="entry name" value="Winged helix' DNA-binding domain"/>
    <property type="match status" value="1"/>
</dbReference>
<name>A0A090MTU6_AFIFE</name>
<evidence type="ECO:0000259" key="5">
    <source>
        <dbReference type="PROSITE" id="PS51078"/>
    </source>
</evidence>
<keyword evidence="2" id="KW-0238">DNA-binding</keyword>
<dbReference type="InterPro" id="IPR029016">
    <property type="entry name" value="GAF-like_dom_sf"/>
</dbReference>
<comment type="caution">
    <text evidence="6">The sequence shown here is derived from an EMBL/GenBank/DDBJ whole genome shotgun (WGS) entry which is preliminary data.</text>
</comment>
<sequence length="257" mass="27745">MDTTFLKGLRMLQALSLSDRPRGVTELARELGLTKSNSHRLLKTLVHAGYAQNNSETAKYSATLKVWELGSHVLSKVDVKSAASAYLQPLADKTGESVHLSLLVENAVVYIDKIDSAQPVRAYSQIGKGAPAYCVATGKALLAFQGEDAIARVSEKLEVHTSRTITEPEEFKREMGRVRQLGYAINRGEWREGVCGVGAPIRDVSGQVVAAVGISGPESRMKSTFMREQAPIVIQTADLISKALGYPGGAVAYRKTA</sequence>
<dbReference type="PROSITE" id="PS51077">
    <property type="entry name" value="HTH_ICLR"/>
    <property type="match status" value="1"/>
</dbReference>
<dbReference type="PANTHER" id="PTHR30136">
    <property type="entry name" value="HELIX-TURN-HELIX TRANSCRIPTIONAL REGULATOR, ICLR FAMILY"/>
    <property type="match status" value="1"/>
</dbReference>
<dbReference type="SUPFAM" id="SSF55781">
    <property type="entry name" value="GAF domain-like"/>
    <property type="match status" value="1"/>
</dbReference>
<dbReference type="EMBL" id="CCAZ020000001">
    <property type="protein sequence ID" value="CEG09049.1"/>
    <property type="molecule type" value="Genomic_DNA"/>
</dbReference>
<dbReference type="AlphaFoldDB" id="A0A090MTU6"/>
<evidence type="ECO:0000256" key="1">
    <source>
        <dbReference type="ARBA" id="ARBA00023015"/>
    </source>
</evidence>
<keyword evidence="3" id="KW-0804">Transcription</keyword>